<dbReference type="FunFam" id="3.10.20.30:FF:000003">
    <property type="entry name" value="Developmentally-regulated GTP-binding protein 1"/>
    <property type="match status" value="1"/>
</dbReference>
<dbReference type="PANTHER" id="PTHR43127">
    <property type="entry name" value="DEVELOPMENTALLY-REGULATED GTP-BINDING PROTEIN 2"/>
    <property type="match status" value="1"/>
</dbReference>
<dbReference type="InterPro" id="IPR012675">
    <property type="entry name" value="Beta-grasp_dom_sf"/>
</dbReference>
<dbReference type="GO" id="GO:0005525">
    <property type="term" value="F:GTP binding"/>
    <property type="evidence" value="ECO:0007669"/>
    <property type="project" value="UniProtKB-KW"/>
</dbReference>
<dbReference type="PROSITE" id="PS51710">
    <property type="entry name" value="G_OBG"/>
    <property type="match status" value="1"/>
</dbReference>
<dbReference type="InterPro" id="IPR006073">
    <property type="entry name" value="GTP-bd"/>
</dbReference>
<dbReference type="InterPro" id="IPR031167">
    <property type="entry name" value="G_OBG"/>
</dbReference>
<dbReference type="AlphaFoldDB" id="A0A448ZLE6"/>
<dbReference type="OrthoDB" id="603at2759"/>
<keyword evidence="1" id="KW-0547">Nucleotide-binding</keyword>
<sequence>MSDPASIEKKIEELENEMARTQKNKATNYHLGTLKAKIAKLKSELINGPGGKSAGTKNAERGFDVTKSGDTRIGLVGFPSVGKSTLLTSLTGTRSEAAAYEFTTLTCIPGTMKYKGARIQVLDLPGIIEGAAGGRGRGRQVISTARTCNLILIVLDSGKPVTHKKIIEQELFGFGIRINQVPPKVKLVKKEQGGIGYQEAVPQTKGMNAEVCRLICKEYKISCAEVILREDITTDQFIDVVEGNRSYIPVLYVFNKIDAITIEELDILDQMPNYVPISSQHKWNLEELMEEVWHRCSMIRIYTKPQGQTPDYDGPVILHSKNPTVEEFCNRLHKGIMANFNYAWVWGRSAKHQPQRCGKEHLLMDEDIVQIVKKV</sequence>
<dbReference type="Pfam" id="PF02824">
    <property type="entry name" value="TGS"/>
    <property type="match status" value="1"/>
</dbReference>
<evidence type="ECO:0000259" key="4">
    <source>
        <dbReference type="PROSITE" id="PS51880"/>
    </source>
</evidence>
<dbReference type="Proteomes" id="UP000291116">
    <property type="component" value="Unassembled WGS sequence"/>
</dbReference>
<dbReference type="CDD" id="cd17230">
    <property type="entry name" value="TGS_DRG1"/>
    <property type="match status" value="1"/>
</dbReference>
<dbReference type="Pfam" id="PF01926">
    <property type="entry name" value="MMR_HSR1"/>
    <property type="match status" value="1"/>
</dbReference>
<dbReference type="PRINTS" id="PR00326">
    <property type="entry name" value="GTP1OBG"/>
</dbReference>
<evidence type="ECO:0000313" key="5">
    <source>
        <dbReference type="EMBL" id="VEU42869.1"/>
    </source>
</evidence>
<dbReference type="SUPFAM" id="SSF52540">
    <property type="entry name" value="P-loop containing nucleoside triphosphate hydrolases"/>
    <property type="match status" value="1"/>
</dbReference>
<dbReference type="InterPro" id="IPR005225">
    <property type="entry name" value="Small_GTP-bd"/>
</dbReference>
<dbReference type="InterPro" id="IPR031662">
    <property type="entry name" value="GTP-binding_2"/>
</dbReference>
<dbReference type="PROSITE" id="PS51880">
    <property type="entry name" value="TGS"/>
    <property type="match status" value="1"/>
</dbReference>
<keyword evidence="2" id="KW-0342">GTP-binding</keyword>
<evidence type="ECO:0000256" key="2">
    <source>
        <dbReference type="ARBA" id="ARBA00023134"/>
    </source>
</evidence>
<gene>
    <name evidence="5" type="ORF">PSNMU_V1.4_AUG-EV-PASAV3_0098580</name>
</gene>
<organism evidence="5 6">
    <name type="scientific">Pseudo-nitzschia multistriata</name>
    <dbReference type="NCBI Taxonomy" id="183589"/>
    <lineage>
        <taxon>Eukaryota</taxon>
        <taxon>Sar</taxon>
        <taxon>Stramenopiles</taxon>
        <taxon>Ochrophyta</taxon>
        <taxon>Bacillariophyta</taxon>
        <taxon>Bacillariophyceae</taxon>
        <taxon>Bacillariophycidae</taxon>
        <taxon>Bacillariales</taxon>
        <taxon>Bacillariaceae</taxon>
        <taxon>Pseudo-nitzschia</taxon>
    </lineage>
</organism>
<reference evidence="5 6" key="1">
    <citation type="submission" date="2019-01" db="EMBL/GenBank/DDBJ databases">
        <authorList>
            <person name="Ferrante I. M."/>
        </authorList>
    </citation>
    <scope>NUCLEOTIDE SEQUENCE [LARGE SCALE GENOMIC DNA]</scope>
    <source>
        <strain evidence="5 6">B856</strain>
    </source>
</reference>
<feature type="domain" description="TGS" evidence="4">
    <location>
        <begin position="297"/>
        <end position="373"/>
    </location>
</feature>
<dbReference type="CDD" id="cd01896">
    <property type="entry name" value="DRG"/>
    <property type="match status" value="1"/>
</dbReference>
<evidence type="ECO:0000259" key="3">
    <source>
        <dbReference type="PROSITE" id="PS51710"/>
    </source>
</evidence>
<dbReference type="InterPro" id="IPR012676">
    <property type="entry name" value="TGS-like"/>
</dbReference>
<dbReference type="NCBIfam" id="TIGR00231">
    <property type="entry name" value="small_GTP"/>
    <property type="match status" value="1"/>
</dbReference>
<dbReference type="InterPro" id="IPR045001">
    <property type="entry name" value="DRG"/>
</dbReference>
<name>A0A448ZLE6_9STRA</name>
<dbReference type="InterPro" id="IPR027417">
    <property type="entry name" value="P-loop_NTPase"/>
</dbReference>
<proteinExistence type="predicted"/>
<accession>A0A448ZLE6</accession>
<keyword evidence="6" id="KW-1185">Reference proteome</keyword>
<evidence type="ECO:0008006" key="7">
    <source>
        <dbReference type="Google" id="ProtNLM"/>
    </source>
</evidence>
<evidence type="ECO:0000313" key="6">
    <source>
        <dbReference type="Proteomes" id="UP000291116"/>
    </source>
</evidence>
<dbReference type="FunFam" id="3.40.50.300:FF:000740">
    <property type="entry name" value="Putative GTP-binding protein 1"/>
    <property type="match status" value="1"/>
</dbReference>
<dbReference type="PROSITE" id="PS00905">
    <property type="entry name" value="GTP1_OBG"/>
    <property type="match status" value="1"/>
</dbReference>
<protein>
    <recommendedName>
        <fullName evidence="7">OBG-type G domain-containing protein</fullName>
    </recommendedName>
</protein>
<dbReference type="GO" id="GO:0003924">
    <property type="term" value="F:GTPase activity"/>
    <property type="evidence" value="ECO:0007669"/>
    <property type="project" value="InterPro"/>
</dbReference>
<dbReference type="Gene3D" id="3.40.50.300">
    <property type="entry name" value="P-loop containing nucleotide triphosphate hydrolases"/>
    <property type="match status" value="1"/>
</dbReference>
<dbReference type="InterPro" id="IPR004095">
    <property type="entry name" value="TGS"/>
</dbReference>
<dbReference type="InterPro" id="IPR006074">
    <property type="entry name" value="GTP1-OBG_CS"/>
</dbReference>
<dbReference type="EMBL" id="CAACVS010000489">
    <property type="protein sequence ID" value="VEU42869.1"/>
    <property type="molecule type" value="Genomic_DNA"/>
</dbReference>
<dbReference type="Pfam" id="PF16897">
    <property type="entry name" value="MMR_HSR1_Xtn"/>
    <property type="match status" value="1"/>
</dbReference>
<feature type="domain" description="OBG-type G" evidence="3">
    <location>
        <begin position="71"/>
        <end position="297"/>
    </location>
</feature>
<evidence type="ECO:0000256" key="1">
    <source>
        <dbReference type="ARBA" id="ARBA00022741"/>
    </source>
</evidence>
<dbReference type="Gene3D" id="3.10.20.30">
    <property type="match status" value="1"/>
</dbReference>
<dbReference type="SUPFAM" id="SSF81271">
    <property type="entry name" value="TGS-like"/>
    <property type="match status" value="1"/>
</dbReference>